<dbReference type="OrthoDB" id="23891at10239"/>
<evidence type="ECO:0008006" key="3">
    <source>
        <dbReference type="Google" id="ProtNLM"/>
    </source>
</evidence>
<accession>A0A0S2SYB8</accession>
<dbReference type="SUPFAM" id="SSF47413">
    <property type="entry name" value="lambda repressor-like DNA-binding domains"/>
    <property type="match status" value="1"/>
</dbReference>
<dbReference type="Pfam" id="PF14549">
    <property type="entry name" value="P22_Cro"/>
    <property type="match status" value="1"/>
</dbReference>
<evidence type="ECO:0000313" key="1">
    <source>
        <dbReference type="EMBL" id="ALP47928.1"/>
    </source>
</evidence>
<sequence length="59" mass="6658">MTKTQVISHFRGVSKVAKALGITYEAVRQWPEEIPKLRQYEIERITKGALKVATEQSAA</sequence>
<dbReference type="RefSeq" id="YP_009187504.1">
    <property type="nucleotide sequence ID" value="NC_028657.1"/>
</dbReference>
<gene>
    <name evidence="1" type="ORF">BPPAER656_01070</name>
</gene>
<dbReference type="Proteomes" id="UP000201818">
    <property type="component" value="Segment"/>
</dbReference>
<proteinExistence type="predicted"/>
<organism evidence="1 2">
    <name type="scientific">Pseudomonas phage YMC11/02/R656</name>
    <dbReference type="NCBI Taxonomy" id="1755689"/>
    <lineage>
        <taxon>Viruses</taxon>
        <taxon>Duplodnaviria</taxon>
        <taxon>Heunggongvirae</taxon>
        <taxon>Uroviricota</taxon>
        <taxon>Caudoviricetes</taxon>
        <taxon>Bugaksanvirus</taxon>
        <taxon>Bugaksanvirus R656</taxon>
    </lineage>
</organism>
<keyword evidence="2" id="KW-1185">Reference proteome</keyword>
<reference evidence="1 2" key="1">
    <citation type="submission" date="2015-10" db="EMBL/GenBank/DDBJ databases">
        <title>Complete Genome Sequence of the Pseudomonas phage YMC11/02/R656_PAE_BP.</title>
        <authorList>
            <person name="Jeon J."/>
            <person name="Yong D."/>
            <person name="Lee K."/>
        </authorList>
    </citation>
    <scope>NUCLEOTIDE SEQUENCE [LARGE SCALE GENOMIC DNA]</scope>
</reference>
<dbReference type="EMBL" id="KT968831">
    <property type="protein sequence ID" value="ALP47928.1"/>
    <property type="molecule type" value="Genomic_DNA"/>
</dbReference>
<dbReference type="InterPro" id="IPR010982">
    <property type="entry name" value="Lambda_DNA-bd_dom_sf"/>
</dbReference>
<evidence type="ECO:0000313" key="2">
    <source>
        <dbReference type="Proteomes" id="UP000201818"/>
    </source>
</evidence>
<dbReference type="GeneID" id="26516161"/>
<protein>
    <recommendedName>
        <fullName evidence="3">Cro/Cl family transcriptional regulator</fullName>
    </recommendedName>
</protein>
<dbReference type="Gene3D" id="1.10.260.40">
    <property type="entry name" value="lambda repressor-like DNA-binding domains"/>
    <property type="match status" value="1"/>
</dbReference>
<dbReference type="GO" id="GO:0003677">
    <property type="term" value="F:DNA binding"/>
    <property type="evidence" value="ECO:0007669"/>
    <property type="project" value="InterPro"/>
</dbReference>
<name>A0A0S2SYB8_9CAUD</name>
<dbReference type="KEGG" id="vg:26516161"/>